<organism evidence="12 13">
    <name type="scientific">Polypterus senegalus</name>
    <name type="common">Senegal bichir</name>
    <dbReference type="NCBI Taxonomy" id="55291"/>
    <lineage>
        <taxon>Eukaryota</taxon>
        <taxon>Metazoa</taxon>
        <taxon>Chordata</taxon>
        <taxon>Craniata</taxon>
        <taxon>Vertebrata</taxon>
        <taxon>Euteleostomi</taxon>
        <taxon>Actinopterygii</taxon>
        <taxon>Polypteriformes</taxon>
        <taxon>Polypteridae</taxon>
        <taxon>Polypterus</taxon>
    </lineage>
</organism>
<evidence type="ECO:0000256" key="10">
    <source>
        <dbReference type="RuleBase" id="RU366047"/>
    </source>
</evidence>
<keyword evidence="6 10" id="KW-0067">ATP-binding</keyword>
<dbReference type="InterPro" id="IPR022780">
    <property type="entry name" value="Dynein_light_int_chain"/>
</dbReference>
<dbReference type="Pfam" id="PF05783">
    <property type="entry name" value="DLIC"/>
    <property type="match status" value="2"/>
</dbReference>
<keyword evidence="7 10" id="KW-0243">Dynein</keyword>
<comment type="subunit">
    <text evidence="10">Homodimer. The cytoplasmic dynein 1 complex consists of two catalytic heavy chains (HCs) and a number of non-catalytic subunits presented by intermediate chains (ICs).</text>
</comment>
<dbReference type="PANTHER" id="PTHR12688:SF2">
    <property type="entry name" value="CYTOPLASMIC DYNEIN 1 LIGHT INTERMEDIATE CHAIN 1"/>
    <property type="match status" value="1"/>
</dbReference>
<gene>
    <name evidence="12" type="primary">Dync1li1</name>
    <name evidence="12" type="ORF">GTO96_0009199</name>
</gene>
<evidence type="ECO:0000313" key="12">
    <source>
        <dbReference type="EMBL" id="KAG2465088.1"/>
    </source>
</evidence>
<feature type="non-terminal residue" evidence="12">
    <location>
        <position position="349"/>
    </location>
</feature>
<feature type="region of interest" description="Disordered" evidence="11">
    <location>
        <begin position="221"/>
        <end position="262"/>
    </location>
</feature>
<dbReference type="Proteomes" id="UP000886611">
    <property type="component" value="Unassembled WGS sequence"/>
</dbReference>
<evidence type="ECO:0000256" key="9">
    <source>
        <dbReference type="ARBA" id="ARBA00023212"/>
    </source>
</evidence>
<feature type="region of interest" description="Disordered" evidence="11">
    <location>
        <begin position="285"/>
        <end position="349"/>
    </location>
</feature>
<keyword evidence="3 10" id="KW-0963">Cytoplasm</keyword>
<evidence type="ECO:0000256" key="7">
    <source>
        <dbReference type="ARBA" id="ARBA00023017"/>
    </source>
</evidence>
<evidence type="ECO:0000313" key="13">
    <source>
        <dbReference type="Proteomes" id="UP000886611"/>
    </source>
</evidence>
<dbReference type="AlphaFoldDB" id="A0A8X8BNY9"/>
<name>A0A8X8BNY9_POLSE</name>
<sequence>MARLQGIDEYMKGRGLEYMYFTVHDEDRDVMKQFQEYVEPGEDITASPQRRNTSVAEDEDDSVVLPLGENALKHNLGVPILVVCTKCDAINSLEKEHDYRDEHFDFIQSYIRHFCLQCFMWKNWTMLVMWTSGFRSINVGAAWCPDQVVVAQIGTTENRKKNSSESRGWDNEKKIGILHENFQTLKIEDSFEDVIIQPPVRKFVHEKEIVSEDDQVFLIKLQEPSNRGPTGSPRTPSRSGSTNVANVTPISTGTKKIDPNMKAGTTSEGVLANFFNSLLSKKTGTPAVGGSNQSGSGTGGSLPPGSAKKSGQKLGLTDVQAELDRISNKTEAEVFSPTSPTSPDDSEVS</sequence>
<evidence type="ECO:0000256" key="2">
    <source>
        <dbReference type="ARBA" id="ARBA00022448"/>
    </source>
</evidence>
<dbReference type="GO" id="GO:0000226">
    <property type="term" value="P:microtubule cytoskeleton organization"/>
    <property type="evidence" value="ECO:0007669"/>
    <property type="project" value="TreeGrafter"/>
</dbReference>
<evidence type="ECO:0000256" key="1">
    <source>
        <dbReference type="ARBA" id="ARBA00004245"/>
    </source>
</evidence>
<comment type="function">
    <text evidence="10">Acts as one of several non-catalytic accessory components of the cytoplasmic dynein 1 complex that are thought to be involved in linking dynein to cargos and to adapter proteins that regulate dynein function. Cytoplasmic dynein 1 acts as a motor for the intracellular retrograde motility of vesicles and organelles along microtubules. May play a role in binding dynein to membranous organelles or chromosomes.</text>
</comment>
<keyword evidence="5 10" id="KW-0547">Nucleotide-binding</keyword>
<evidence type="ECO:0000256" key="8">
    <source>
        <dbReference type="ARBA" id="ARBA00023175"/>
    </source>
</evidence>
<dbReference type="GO" id="GO:0045504">
    <property type="term" value="F:dynein heavy chain binding"/>
    <property type="evidence" value="ECO:0007669"/>
    <property type="project" value="TreeGrafter"/>
</dbReference>
<dbReference type="GO" id="GO:0005524">
    <property type="term" value="F:ATP binding"/>
    <property type="evidence" value="ECO:0007669"/>
    <property type="project" value="UniProtKB-KW"/>
</dbReference>
<dbReference type="InterPro" id="IPR008467">
    <property type="entry name" value="Dynein1_light_intermed_chain"/>
</dbReference>
<reference evidence="12 13" key="1">
    <citation type="journal article" date="2021" name="Cell">
        <title>Tracing the genetic footprints of vertebrate landing in non-teleost ray-finned fishes.</title>
        <authorList>
            <person name="Bi X."/>
            <person name="Wang K."/>
            <person name="Yang L."/>
            <person name="Pan H."/>
            <person name="Jiang H."/>
            <person name="Wei Q."/>
            <person name="Fang M."/>
            <person name="Yu H."/>
            <person name="Zhu C."/>
            <person name="Cai Y."/>
            <person name="He Y."/>
            <person name="Gan X."/>
            <person name="Zeng H."/>
            <person name="Yu D."/>
            <person name="Zhu Y."/>
            <person name="Jiang H."/>
            <person name="Qiu Q."/>
            <person name="Yang H."/>
            <person name="Zhang Y.E."/>
            <person name="Wang W."/>
            <person name="Zhu M."/>
            <person name="He S."/>
            <person name="Zhang G."/>
        </authorList>
    </citation>
    <scope>NUCLEOTIDE SEQUENCE [LARGE SCALE GENOMIC DNA]</scope>
    <source>
        <strain evidence="12">Bchr_013</strain>
    </source>
</reference>
<evidence type="ECO:0000256" key="4">
    <source>
        <dbReference type="ARBA" id="ARBA00022701"/>
    </source>
</evidence>
<keyword evidence="13" id="KW-1185">Reference proteome</keyword>
<keyword evidence="9 10" id="KW-0206">Cytoskeleton</keyword>
<feature type="compositionally biased region" description="Polar residues" evidence="11">
    <location>
        <begin position="223"/>
        <end position="254"/>
    </location>
</feature>
<evidence type="ECO:0000256" key="5">
    <source>
        <dbReference type="ARBA" id="ARBA00022741"/>
    </source>
</evidence>
<proteinExistence type="inferred from homology"/>
<evidence type="ECO:0000256" key="11">
    <source>
        <dbReference type="SAM" id="MobiDB-lite"/>
    </source>
</evidence>
<accession>A0A8X8BNY9</accession>
<evidence type="ECO:0000256" key="6">
    <source>
        <dbReference type="ARBA" id="ARBA00022840"/>
    </source>
</evidence>
<dbReference type="GO" id="GO:0005868">
    <property type="term" value="C:cytoplasmic dynein complex"/>
    <property type="evidence" value="ECO:0007669"/>
    <property type="project" value="UniProtKB-UniRule"/>
</dbReference>
<protein>
    <recommendedName>
        <fullName evidence="10">Dynein light intermediate chain</fullName>
    </recommendedName>
</protein>
<keyword evidence="2 10" id="KW-0813">Transport</keyword>
<dbReference type="EMBL" id="JAATIS010002524">
    <property type="protein sequence ID" value="KAG2465088.1"/>
    <property type="molecule type" value="Genomic_DNA"/>
</dbReference>
<dbReference type="GO" id="GO:0005874">
    <property type="term" value="C:microtubule"/>
    <property type="evidence" value="ECO:0007669"/>
    <property type="project" value="UniProtKB-KW"/>
</dbReference>
<dbReference type="GO" id="GO:0005813">
    <property type="term" value="C:centrosome"/>
    <property type="evidence" value="ECO:0007669"/>
    <property type="project" value="TreeGrafter"/>
</dbReference>
<dbReference type="PANTHER" id="PTHR12688">
    <property type="entry name" value="DYNEIN LIGHT INTERMEDIATE CHAIN"/>
    <property type="match status" value="1"/>
</dbReference>
<evidence type="ECO:0000256" key="3">
    <source>
        <dbReference type="ARBA" id="ARBA00022490"/>
    </source>
</evidence>
<feature type="compositionally biased region" description="Basic and acidic residues" evidence="11">
    <location>
        <begin position="322"/>
        <end position="332"/>
    </location>
</feature>
<keyword evidence="4 10" id="KW-0493">Microtubule</keyword>
<keyword evidence="8 10" id="KW-0505">Motor protein</keyword>
<comment type="subcellular location">
    <subcellularLocation>
        <location evidence="1 10">Cytoplasm</location>
        <location evidence="1 10">Cytoskeleton</location>
    </subcellularLocation>
</comment>
<comment type="caution">
    <text evidence="12">The sequence shown here is derived from an EMBL/GenBank/DDBJ whole genome shotgun (WGS) entry which is preliminary data.</text>
</comment>
<comment type="similarity">
    <text evidence="10">Belongs to the dynein light intermediate chain family.</text>
</comment>
<dbReference type="GO" id="GO:0007018">
    <property type="term" value="P:microtubule-based movement"/>
    <property type="evidence" value="ECO:0007669"/>
    <property type="project" value="InterPro"/>
</dbReference>
<feature type="non-terminal residue" evidence="12">
    <location>
        <position position="1"/>
    </location>
</feature>